<accession>A0A0F9KAC8</accession>
<feature type="region of interest" description="Disordered" evidence="1">
    <location>
        <begin position="37"/>
        <end position="70"/>
    </location>
</feature>
<evidence type="ECO:0000313" key="2">
    <source>
        <dbReference type="EMBL" id="KKM71626.1"/>
    </source>
</evidence>
<proteinExistence type="predicted"/>
<sequence>MRGDSAARATYLTAALGASGRGAWMTPNEVRAVEGMNPSTEPGADALGGVSAPGSPSLMVSSDQPGRTGPERLVHKEVAAVRRAAQRFAGDPAAFEEWAVAFFGGHVSQVMELLKLSKEDARVYCEFVRDELIKATDLENWAEERFKKLTSTLIRHGGNSKETG</sequence>
<comment type="caution">
    <text evidence="2">The sequence shown here is derived from an EMBL/GenBank/DDBJ whole genome shotgun (WGS) entry which is preliminary data.</text>
</comment>
<gene>
    <name evidence="2" type="ORF">LCGC14_1428680</name>
</gene>
<protein>
    <submittedName>
        <fullName evidence="2">Uncharacterized protein</fullName>
    </submittedName>
</protein>
<dbReference type="AlphaFoldDB" id="A0A0F9KAC8"/>
<reference evidence="2" key="1">
    <citation type="journal article" date="2015" name="Nature">
        <title>Complex archaea that bridge the gap between prokaryotes and eukaryotes.</title>
        <authorList>
            <person name="Spang A."/>
            <person name="Saw J.H."/>
            <person name="Jorgensen S.L."/>
            <person name="Zaremba-Niedzwiedzka K."/>
            <person name="Martijn J."/>
            <person name="Lind A.E."/>
            <person name="van Eijk R."/>
            <person name="Schleper C."/>
            <person name="Guy L."/>
            <person name="Ettema T.J."/>
        </authorList>
    </citation>
    <scope>NUCLEOTIDE SEQUENCE</scope>
</reference>
<organism evidence="2">
    <name type="scientific">marine sediment metagenome</name>
    <dbReference type="NCBI Taxonomy" id="412755"/>
    <lineage>
        <taxon>unclassified sequences</taxon>
        <taxon>metagenomes</taxon>
        <taxon>ecological metagenomes</taxon>
    </lineage>
</organism>
<evidence type="ECO:0000256" key="1">
    <source>
        <dbReference type="SAM" id="MobiDB-lite"/>
    </source>
</evidence>
<name>A0A0F9KAC8_9ZZZZ</name>
<dbReference type="EMBL" id="LAZR01009601">
    <property type="protein sequence ID" value="KKM71626.1"/>
    <property type="molecule type" value="Genomic_DNA"/>
</dbReference>
<feature type="non-terminal residue" evidence="2">
    <location>
        <position position="1"/>
    </location>
</feature>